<keyword evidence="3" id="KW-1185">Reference proteome</keyword>
<evidence type="ECO:0000256" key="1">
    <source>
        <dbReference type="SAM" id="Coils"/>
    </source>
</evidence>
<feature type="coiled-coil region" evidence="1">
    <location>
        <begin position="270"/>
        <end position="330"/>
    </location>
</feature>
<evidence type="ECO:0000313" key="2">
    <source>
        <dbReference type="EMBL" id="PPQ77544.1"/>
    </source>
</evidence>
<sequence>MDGYSDLKISGPISAETFGDEVKEIPCSVMLLGPTGSGKSNVSLHLHQHSSHELLLIPTDFKFLECLVDDKNMGISKDSLESVTQQVTAYRLRNVRTRRLFRDKVYIVDTPGVCDNNISELRIIQEIQRWVNIHGSPKVVLYFHRITDKRLPGSQRRIIRLLEAISGEPSHSISWTGVVTTMWDNLLAHQVASAENGFQQLEAEHFKDICTPGVESIFKFHNTQDSALAIVNKSLLNNIETDLRYGLSTPPLRRYSEGWLRGGPFGKALYELLEGRIAGLQQRLQILEDDIKNRDVLENPELYAIFQRDKAEAEGMLRELEQERLEYLSLPEVPELPPSTGRRIINYVKSKLS</sequence>
<dbReference type="Gene3D" id="3.40.50.300">
    <property type="entry name" value="P-loop containing nucleotide triphosphate hydrolases"/>
    <property type="match status" value="1"/>
</dbReference>
<dbReference type="AlphaFoldDB" id="A0A409WG87"/>
<dbReference type="Proteomes" id="UP000284842">
    <property type="component" value="Unassembled WGS sequence"/>
</dbReference>
<dbReference type="EMBL" id="NHTK01005493">
    <property type="protein sequence ID" value="PPQ77544.1"/>
    <property type="molecule type" value="Genomic_DNA"/>
</dbReference>
<dbReference type="InParanoid" id="A0A409WG87"/>
<protein>
    <recommendedName>
        <fullName evidence="4">G domain-containing protein</fullName>
    </recommendedName>
</protein>
<dbReference type="SUPFAM" id="SSF52540">
    <property type="entry name" value="P-loop containing nucleoside triphosphate hydrolases"/>
    <property type="match status" value="1"/>
</dbReference>
<keyword evidence="1" id="KW-0175">Coiled coil</keyword>
<dbReference type="InterPro" id="IPR027417">
    <property type="entry name" value="P-loop_NTPase"/>
</dbReference>
<organism evidence="2 3">
    <name type="scientific">Panaeolus cyanescens</name>
    <dbReference type="NCBI Taxonomy" id="181874"/>
    <lineage>
        <taxon>Eukaryota</taxon>
        <taxon>Fungi</taxon>
        <taxon>Dikarya</taxon>
        <taxon>Basidiomycota</taxon>
        <taxon>Agaricomycotina</taxon>
        <taxon>Agaricomycetes</taxon>
        <taxon>Agaricomycetidae</taxon>
        <taxon>Agaricales</taxon>
        <taxon>Agaricineae</taxon>
        <taxon>Galeropsidaceae</taxon>
        <taxon>Panaeolus</taxon>
    </lineage>
</organism>
<proteinExistence type="predicted"/>
<evidence type="ECO:0000313" key="3">
    <source>
        <dbReference type="Proteomes" id="UP000284842"/>
    </source>
</evidence>
<dbReference type="STRING" id="181874.A0A409WG87"/>
<accession>A0A409WG87</accession>
<comment type="caution">
    <text evidence="2">The sequence shown here is derived from an EMBL/GenBank/DDBJ whole genome shotgun (WGS) entry which is preliminary data.</text>
</comment>
<reference evidence="2 3" key="1">
    <citation type="journal article" date="2018" name="Evol. Lett.">
        <title>Horizontal gene cluster transfer increased hallucinogenic mushroom diversity.</title>
        <authorList>
            <person name="Reynolds H.T."/>
            <person name="Vijayakumar V."/>
            <person name="Gluck-Thaler E."/>
            <person name="Korotkin H.B."/>
            <person name="Matheny P.B."/>
            <person name="Slot J.C."/>
        </authorList>
    </citation>
    <scope>NUCLEOTIDE SEQUENCE [LARGE SCALE GENOMIC DNA]</scope>
    <source>
        <strain evidence="2 3">2629</strain>
    </source>
</reference>
<gene>
    <name evidence="2" type="ORF">CVT24_005234</name>
</gene>
<name>A0A409WG87_9AGAR</name>
<evidence type="ECO:0008006" key="4">
    <source>
        <dbReference type="Google" id="ProtNLM"/>
    </source>
</evidence>